<dbReference type="Proteomes" id="UP000799118">
    <property type="component" value="Unassembled WGS sequence"/>
</dbReference>
<sequence>MSQVLTVRPAYNGQNKQSPCIAVVHLDTLVRRVHLMPVYGDSPVPSSGLKHYHSLNVFNMFYVNKYADYHANEIIF</sequence>
<accession>A0A6A4GGR7</accession>
<dbReference type="AlphaFoldDB" id="A0A6A4GGR7"/>
<evidence type="ECO:0000313" key="2">
    <source>
        <dbReference type="Proteomes" id="UP000799118"/>
    </source>
</evidence>
<dbReference type="OrthoDB" id="3187773at2759"/>
<keyword evidence="2" id="KW-1185">Reference proteome</keyword>
<reference evidence="1" key="1">
    <citation type="journal article" date="2019" name="Environ. Microbiol.">
        <title>Fungal ecological strategies reflected in gene transcription - a case study of two litter decomposers.</title>
        <authorList>
            <person name="Barbi F."/>
            <person name="Kohler A."/>
            <person name="Barry K."/>
            <person name="Baskaran P."/>
            <person name="Daum C."/>
            <person name="Fauchery L."/>
            <person name="Ihrmark K."/>
            <person name="Kuo A."/>
            <person name="LaButti K."/>
            <person name="Lipzen A."/>
            <person name="Morin E."/>
            <person name="Grigoriev I.V."/>
            <person name="Henrissat B."/>
            <person name="Lindahl B."/>
            <person name="Martin F."/>
        </authorList>
    </citation>
    <scope>NUCLEOTIDE SEQUENCE</scope>
    <source>
        <strain evidence="1">JB14</strain>
    </source>
</reference>
<dbReference type="EMBL" id="ML770079">
    <property type="protein sequence ID" value="KAE9384802.1"/>
    <property type="molecule type" value="Genomic_DNA"/>
</dbReference>
<organism evidence="1 2">
    <name type="scientific">Gymnopus androsaceus JB14</name>
    <dbReference type="NCBI Taxonomy" id="1447944"/>
    <lineage>
        <taxon>Eukaryota</taxon>
        <taxon>Fungi</taxon>
        <taxon>Dikarya</taxon>
        <taxon>Basidiomycota</taxon>
        <taxon>Agaricomycotina</taxon>
        <taxon>Agaricomycetes</taxon>
        <taxon>Agaricomycetidae</taxon>
        <taxon>Agaricales</taxon>
        <taxon>Marasmiineae</taxon>
        <taxon>Omphalotaceae</taxon>
        <taxon>Gymnopus</taxon>
    </lineage>
</organism>
<proteinExistence type="predicted"/>
<protein>
    <submittedName>
        <fullName evidence="1">Uncharacterized protein</fullName>
    </submittedName>
</protein>
<gene>
    <name evidence="1" type="ORF">BT96DRAFT_1094754</name>
</gene>
<name>A0A6A4GGR7_9AGAR</name>
<evidence type="ECO:0000313" key="1">
    <source>
        <dbReference type="EMBL" id="KAE9384802.1"/>
    </source>
</evidence>